<dbReference type="AlphaFoldDB" id="A0A3G6ISD3"/>
<dbReference type="EMBL" id="CP033898">
    <property type="protein sequence ID" value="AZA08496.1"/>
    <property type="molecule type" value="Genomic_DNA"/>
</dbReference>
<accession>A0A3G6ISD3</accession>
<dbReference type="Proteomes" id="UP000271426">
    <property type="component" value="Chromosome"/>
</dbReference>
<evidence type="ECO:0000256" key="1">
    <source>
        <dbReference type="SAM" id="MobiDB-lite"/>
    </source>
</evidence>
<keyword evidence="3" id="KW-1185">Reference proteome</keyword>
<reference evidence="2 3" key="1">
    <citation type="submission" date="2018-11" db="EMBL/GenBank/DDBJ databases">
        <authorList>
            <person name="Kleinhagauer T."/>
            <person name="Glaeser S.P."/>
            <person name="Spergser J."/>
            <person name="Ruckert C."/>
            <person name="Kaempfer P."/>
            <person name="Busse H.-J."/>
        </authorList>
    </citation>
    <scope>NUCLEOTIDE SEQUENCE [LARGE SCALE GENOMIC DNA]</scope>
    <source>
        <strain evidence="2 3">812CH</strain>
    </source>
</reference>
<gene>
    <name evidence="2" type="ORF">CPPEL_01750</name>
</gene>
<evidence type="ECO:0000313" key="2">
    <source>
        <dbReference type="EMBL" id="AZA08496.1"/>
    </source>
</evidence>
<sequence>MTPPSNSKEFTAWLRDLSAHNKHEPPTTPHSGVGINGEPITPDHLRRNGYKARPHGVTINLSGHTINPFTSH</sequence>
<organism evidence="2 3">
    <name type="scientific">Corynebacterium pseudopelargi</name>
    <dbReference type="NCBI Taxonomy" id="2080757"/>
    <lineage>
        <taxon>Bacteria</taxon>
        <taxon>Bacillati</taxon>
        <taxon>Actinomycetota</taxon>
        <taxon>Actinomycetes</taxon>
        <taxon>Mycobacteriales</taxon>
        <taxon>Corynebacteriaceae</taxon>
        <taxon>Corynebacterium</taxon>
    </lineage>
</organism>
<proteinExistence type="predicted"/>
<feature type="region of interest" description="Disordered" evidence="1">
    <location>
        <begin position="20"/>
        <end position="42"/>
    </location>
</feature>
<name>A0A3G6ISD3_9CORY</name>
<protein>
    <submittedName>
        <fullName evidence="2">Uncharacterized protein</fullName>
    </submittedName>
</protein>
<dbReference type="KEGG" id="cpso:CPPEL_01750"/>
<evidence type="ECO:0000313" key="3">
    <source>
        <dbReference type="Proteomes" id="UP000271426"/>
    </source>
</evidence>